<dbReference type="Pfam" id="PF08448">
    <property type="entry name" value="PAS_4"/>
    <property type="match status" value="1"/>
</dbReference>
<dbReference type="InterPro" id="IPR018060">
    <property type="entry name" value="HTH_AraC"/>
</dbReference>
<dbReference type="GO" id="GO:0003700">
    <property type="term" value="F:DNA-binding transcription factor activity"/>
    <property type="evidence" value="ECO:0007669"/>
    <property type="project" value="InterPro"/>
</dbReference>
<dbReference type="InterPro" id="IPR035965">
    <property type="entry name" value="PAS-like_dom_sf"/>
</dbReference>
<evidence type="ECO:0000313" key="6">
    <source>
        <dbReference type="Proteomes" id="UP000590740"/>
    </source>
</evidence>
<dbReference type="SUPFAM" id="SSF55785">
    <property type="entry name" value="PYP-like sensor domain (PAS domain)"/>
    <property type="match status" value="1"/>
</dbReference>
<dbReference type="Gene3D" id="1.10.10.60">
    <property type="entry name" value="Homeodomain-like"/>
    <property type="match status" value="1"/>
</dbReference>
<dbReference type="Proteomes" id="UP000590740">
    <property type="component" value="Unassembled WGS sequence"/>
</dbReference>
<dbReference type="SUPFAM" id="SSF46689">
    <property type="entry name" value="Homeodomain-like"/>
    <property type="match status" value="1"/>
</dbReference>
<dbReference type="AlphaFoldDB" id="A0A7W7Y8R3"/>
<dbReference type="SMART" id="SM00091">
    <property type="entry name" value="PAS"/>
    <property type="match status" value="1"/>
</dbReference>
<dbReference type="InterPro" id="IPR000014">
    <property type="entry name" value="PAS"/>
</dbReference>
<evidence type="ECO:0000256" key="3">
    <source>
        <dbReference type="ARBA" id="ARBA00023163"/>
    </source>
</evidence>
<dbReference type="Pfam" id="PF12833">
    <property type="entry name" value="HTH_18"/>
    <property type="match status" value="1"/>
</dbReference>
<proteinExistence type="predicted"/>
<dbReference type="CDD" id="cd00130">
    <property type="entry name" value="PAS"/>
    <property type="match status" value="1"/>
</dbReference>
<accession>A0A7W7Y8R3</accession>
<dbReference type="InterPro" id="IPR018062">
    <property type="entry name" value="HTH_AraC-typ_CS"/>
</dbReference>
<evidence type="ECO:0000256" key="2">
    <source>
        <dbReference type="ARBA" id="ARBA00023125"/>
    </source>
</evidence>
<comment type="caution">
    <text evidence="5">The sequence shown here is derived from an EMBL/GenBank/DDBJ whole genome shotgun (WGS) entry which is preliminary data.</text>
</comment>
<organism evidence="5 6">
    <name type="scientific">Prosthecobacter vanneervenii</name>
    <dbReference type="NCBI Taxonomy" id="48466"/>
    <lineage>
        <taxon>Bacteria</taxon>
        <taxon>Pseudomonadati</taxon>
        <taxon>Verrucomicrobiota</taxon>
        <taxon>Verrucomicrobiia</taxon>
        <taxon>Verrucomicrobiales</taxon>
        <taxon>Verrucomicrobiaceae</taxon>
        <taxon>Prosthecobacter</taxon>
    </lineage>
</organism>
<keyword evidence="1" id="KW-0805">Transcription regulation</keyword>
<dbReference type="InterPro" id="IPR009057">
    <property type="entry name" value="Homeodomain-like_sf"/>
</dbReference>
<dbReference type="SMART" id="SM00342">
    <property type="entry name" value="HTH_ARAC"/>
    <property type="match status" value="1"/>
</dbReference>
<feature type="domain" description="HTH araC/xylS-type" evidence="4">
    <location>
        <begin position="143"/>
        <end position="241"/>
    </location>
</feature>
<name>A0A7W7Y8R3_9BACT</name>
<dbReference type="InterPro" id="IPR013656">
    <property type="entry name" value="PAS_4"/>
</dbReference>
<keyword evidence="2" id="KW-0238">DNA-binding</keyword>
<dbReference type="PROSITE" id="PS00041">
    <property type="entry name" value="HTH_ARAC_FAMILY_1"/>
    <property type="match status" value="1"/>
</dbReference>
<dbReference type="PRINTS" id="PR00032">
    <property type="entry name" value="HTHARAC"/>
</dbReference>
<dbReference type="Gene3D" id="3.30.450.20">
    <property type="entry name" value="PAS domain"/>
    <property type="match status" value="1"/>
</dbReference>
<reference evidence="5 6" key="1">
    <citation type="submission" date="2020-08" db="EMBL/GenBank/DDBJ databases">
        <title>Genomic Encyclopedia of Type Strains, Phase IV (KMG-IV): sequencing the most valuable type-strain genomes for metagenomic binning, comparative biology and taxonomic classification.</title>
        <authorList>
            <person name="Goeker M."/>
        </authorList>
    </citation>
    <scope>NUCLEOTIDE SEQUENCE [LARGE SCALE GENOMIC DNA]</scope>
    <source>
        <strain evidence="5 6">DSM 12252</strain>
    </source>
</reference>
<sequence>MHPFQKQFYARMAEPQSLAAVLDHLPGVFFLVKDTEGRFVTANAATRERLGARSESTFVGTTDADYVPLELVKDFREDDLRVIRSGKPMLNRMEAWLDEQGQLQWFVTTKLPLKGKNGRCIGVMAVIRQHDERRSHHFTGEIAETVACLRANLHKIKTAAQLARAAGTSERSLRRRLQQMLGITPYELMLRIRIEAAAKALASSTASIGDIALDHGFCDQSSFTRHFRERTGQTPRQFRLRHRGT</sequence>
<dbReference type="GO" id="GO:0043565">
    <property type="term" value="F:sequence-specific DNA binding"/>
    <property type="evidence" value="ECO:0007669"/>
    <property type="project" value="InterPro"/>
</dbReference>
<evidence type="ECO:0000259" key="4">
    <source>
        <dbReference type="PROSITE" id="PS01124"/>
    </source>
</evidence>
<protein>
    <submittedName>
        <fullName evidence="5">PAS domain S-box-containing protein</fullName>
    </submittedName>
</protein>
<dbReference type="EMBL" id="JACHIG010000002">
    <property type="protein sequence ID" value="MBB5031614.1"/>
    <property type="molecule type" value="Genomic_DNA"/>
</dbReference>
<dbReference type="InterPro" id="IPR020449">
    <property type="entry name" value="Tscrpt_reg_AraC-type_HTH"/>
</dbReference>
<evidence type="ECO:0000313" key="5">
    <source>
        <dbReference type="EMBL" id="MBB5031614.1"/>
    </source>
</evidence>
<dbReference type="PANTHER" id="PTHR46796">
    <property type="entry name" value="HTH-TYPE TRANSCRIPTIONAL ACTIVATOR RHAS-RELATED"/>
    <property type="match status" value="1"/>
</dbReference>
<gene>
    <name evidence="5" type="ORF">HNQ65_001182</name>
</gene>
<keyword evidence="3" id="KW-0804">Transcription</keyword>
<dbReference type="InterPro" id="IPR050204">
    <property type="entry name" value="AraC_XylS_family_regulators"/>
</dbReference>
<dbReference type="RefSeq" id="WP_221306050.1">
    <property type="nucleotide sequence ID" value="NZ_JACHIG010000002.1"/>
</dbReference>
<dbReference type="PROSITE" id="PS01124">
    <property type="entry name" value="HTH_ARAC_FAMILY_2"/>
    <property type="match status" value="1"/>
</dbReference>
<evidence type="ECO:0000256" key="1">
    <source>
        <dbReference type="ARBA" id="ARBA00023015"/>
    </source>
</evidence>
<keyword evidence="6" id="KW-1185">Reference proteome</keyword>